<organism evidence="1 2">
    <name type="scientific">Trichinella pseudospiralis</name>
    <name type="common">Parasitic roundworm</name>
    <dbReference type="NCBI Taxonomy" id="6337"/>
    <lineage>
        <taxon>Eukaryota</taxon>
        <taxon>Metazoa</taxon>
        <taxon>Ecdysozoa</taxon>
        <taxon>Nematoda</taxon>
        <taxon>Enoplea</taxon>
        <taxon>Dorylaimia</taxon>
        <taxon>Trichinellida</taxon>
        <taxon>Trichinellidae</taxon>
        <taxon>Trichinella</taxon>
    </lineage>
</organism>
<evidence type="ECO:0000313" key="2">
    <source>
        <dbReference type="Proteomes" id="UP000054995"/>
    </source>
</evidence>
<keyword evidence="2" id="KW-1185">Reference proteome</keyword>
<dbReference type="AlphaFoldDB" id="A0A0V1G6J1"/>
<evidence type="ECO:0000313" key="1">
    <source>
        <dbReference type="EMBL" id="KRY93793.1"/>
    </source>
</evidence>
<dbReference type="EMBL" id="JYDT01000001">
    <property type="protein sequence ID" value="KRY93793.1"/>
    <property type="molecule type" value="Genomic_DNA"/>
</dbReference>
<protein>
    <submittedName>
        <fullName evidence="1">Uncharacterized protein</fullName>
    </submittedName>
</protein>
<dbReference type="Proteomes" id="UP000054995">
    <property type="component" value="Unassembled WGS sequence"/>
</dbReference>
<reference evidence="1 2" key="1">
    <citation type="submission" date="2015-01" db="EMBL/GenBank/DDBJ databases">
        <title>Evolution of Trichinella species and genotypes.</title>
        <authorList>
            <person name="Korhonen P.K."/>
            <person name="Edoardo P."/>
            <person name="Giuseppe L.R."/>
            <person name="Gasser R.B."/>
        </authorList>
    </citation>
    <scope>NUCLEOTIDE SEQUENCE [LARGE SCALE GENOMIC DNA]</scope>
    <source>
        <strain evidence="1">ISS470</strain>
    </source>
</reference>
<dbReference type="OrthoDB" id="5920453at2759"/>
<accession>A0A0V1G6J1</accession>
<proteinExistence type="predicted"/>
<name>A0A0V1G6J1_TRIPS</name>
<comment type="caution">
    <text evidence="1">The sequence shown here is derived from an EMBL/GenBank/DDBJ whole genome shotgun (WGS) entry which is preliminary data.</text>
</comment>
<sequence>MTHLSIPLEEDAAFCFHCRKSSDCGEKKAELSFCTSGYYSWKCALDKSNGFARHEMLTAQACGQLIFDIVKFLASNEHSVRGDDESYSVSSSETCPLFGLFLRMFEFTLVRDTRLQEVIKYSGTRIIPSFLAN</sequence>
<gene>
    <name evidence="1" type="ORF">T4D_14141</name>
</gene>